<feature type="domain" description="HYR" evidence="5">
    <location>
        <begin position="212"/>
        <end position="294"/>
    </location>
</feature>
<dbReference type="AlphaFoldDB" id="A0A4S2KVI1"/>
<proteinExistence type="predicted"/>
<dbReference type="PANTHER" id="PTHR24273:SF32">
    <property type="entry name" value="HYALIN"/>
    <property type="match status" value="1"/>
</dbReference>
<comment type="caution">
    <text evidence="7">The sequence shown here is derived from an EMBL/GenBank/DDBJ whole genome shotgun (WGS) entry which is preliminary data.</text>
</comment>
<dbReference type="CDD" id="cd00033">
    <property type="entry name" value="CCP"/>
    <property type="match status" value="1"/>
</dbReference>
<gene>
    <name evidence="7" type="ORF">DBV15_00265</name>
</gene>
<feature type="domain" description="Sushi" evidence="6">
    <location>
        <begin position="33"/>
        <end position="84"/>
    </location>
</feature>
<evidence type="ECO:0000256" key="2">
    <source>
        <dbReference type="ARBA" id="ARBA00023157"/>
    </source>
</evidence>
<evidence type="ECO:0000259" key="6">
    <source>
        <dbReference type="PROSITE" id="PS50923"/>
    </source>
</evidence>
<dbReference type="PROSITE" id="PS50825">
    <property type="entry name" value="HYR"/>
    <property type="match status" value="1"/>
</dbReference>
<keyword evidence="2 3" id="KW-1015">Disulfide bond</keyword>
<evidence type="ECO:0000256" key="1">
    <source>
        <dbReference type="ARBA" id="ARBA00022737"/>
    </source>
</evidence>
<sequence>MRVASRQMRSGVRQHGRVVRLRLSCRIHVNFEVRCPGHPSGASVYPQGAKCHVRCRRGFRLEGAHTRHCVSDGHWNGEQPICLREVATDPLYNPSINSVPPVHVPRGSQEKRCRRVLSESLTIDFIAVDTPRPFVSCPQDMDVELPARQNTIRVTFPQPKSNMDWWRYVHASPPWAKQLQADLPAGTTVVTFTAWSPVSNYTSTCRIVIRVRDTENPKVTMCPVSFEVRLSPGERSRLIFWQEPTFTDNVGVEHVYKTRGPGHVMYPGVHNVRYVASDAAGNRAECHFSIHVRGKFMPLCPAGAPDKDFTARGNANGAVATRRETHPRIPPRRGILSAASHFSLS</sequence>
<dbReference type="Pfam" id="PF02494">
    <property type="entry name" value="HYR"/>
    <property type="match status" value="1"/>
</dbReference>
<dbReference type="STRING" id="300112.A0A4S2KVI1"/>
<dbReference type="PANTHER" id="PTHR24273">
    <property type="entry name" value="FI04643P-RELATED"/>
    <property type="match status" value="1"/>
</dbReference>
<dbReference type="InterPro" id="IPR000436">
    <property type="entry name" value="Sushi_SCR_CCP_dom"/>
</dbReference>
<dbReference type="InterPro" id="IPR035976">
    <property type="entry name" value="Sushi/SCR/CCP_sf"/>
</dbReference>
<dbReference type="PROSITE" id="PS50923">
    <property type="entry name" value="SUSHI"/>
    <property type="match status" value="1"/>
</dbReference>
<name>A0A4S2KVI1_9HYME</name>
<protein>
    <submittedName>
        <fullName evidence="7">Fibrillin-1</fullName>
    </submittedName>
</protein>
<evidence type="ECO:0000259" key="5">
    <source>
        <dbReference type="PROSITE" id="PS50825"/>
    </source>
</evidence>
<comment type="caution">
    <text evidence="3">Lacks conserved residue(s) required for the propagation of feature annotation.</text>
</comment>
<evidence type="ECO:0000256" key="3">
    <source>
        <dbReference type="PROSITE-ProRule" id="PRU00302"/>
    </source>
</evidence>
<dbReference type="Proteomes" id="UP000310200">
    <property type="component" value="Unassembled WGS sequence"/>
</dbReference>
<evidence type="ECO:0000313" key="8">
    <source>
        <dbReference type="Proteomes" id="UP000310200"/>
    </source>
</evidence>
<keyword evidence="8" id="KW-1185">Reference proteome</keyword>
<dbReference type="Pfam" id="PF00084">
    <property type="entry name" value="Sushi"/>
    <property type="match status" value="1"/>
</dbReference>
<reference evidence="7 8" key="1">
    <citation type="journal article" date="2019" name="Philos. Trans. R. Soc. Lond., B, Biol. Sci.">
        <title>Ant behaviour and brain gene expression of defending hosts depend on the ecological success of the intruding social parasite.</title>
        <authorList>
            <person name="Kaur R."/>
            <person name="Stoldt M."/>
            <person name="Jongepier E."/>
            <person name="Feldmeyer B."/>
            <person name="Menzel F."/>
            <person name="Bornberg-Bauer E."/>
            <person name="Foitzik S."/>
        </authorList>
    </citation>
    <scope>NUCLEOTIDE SEQUENCE [LARGE SCALE GENOMIC DNA]</scope>
    <source>
        <tissue evidence="7">Whole body</tissue>
    </source>
</reference>
<dbReference type="Gene3D" id="2.10.70.10">
    <property type="entry name" value="Complement Module, domain 1"/>
    <property type="match status" value="1"/>
</dbReference>
<keyword evidence="3" id="KW-0768">Sushi</keyword>
<accession>A0A4S2KVI1</accession>
<feature type="region of interest" description="Disordered" evidence="4">
    <location>
        <begin position="317"/>
        <end position="345"/>
    </location>
</feature>
<dbReference type="SUPFAM" id="SSF57535">
    <property type="entry name" value="Complement control module/SCR domain"/>
    <property type="match status" value="1"/>
</dbReference>
<dbReference type="EMBL" id="QBLH01000831">
    <property type="protein sequence ID" value="TGZ54065.1"/>
    <property type="molecule type" value="Genomic_DNA"/>
</dbReference>
<dbReference type="InterPro" id="IPR003410">
    <property type="entry name" value="HYR_dom"/>
</dbReference>
<keyword evidence="1" id="KW-0677">Repeat</keyword>
<evidence type="ECO:0000313" key="7">
    <source>
        <dbReference type="EMBL" id="TGZ54065.1"/>
    </source>
</evidence>
<dbReference type="InterPro" id="IPR013087">
    <property type="entry name" value="Znf_C2H2_type"/>
</dbReference>
<dbReference type="PROSITE" id="PS00028">
    <property type="entry name" value="ZINC_FINGER_C2H2_1"/>
    <property type="match status" value="1"/>
</dbReference>
<organism evidence="7 8">
    <name type="scientific">Temnothorax longispinosus</name>
    <dbReference type="NCBI Taxonomy" id="300112"/>
    <lineage>
        <taxon>Eukaryota</taxon>
        <taxon>Metazoa</taxon>
        <taxon>Ecdysozoa</taxon>
        <taxon>Arthropoda</taxon>
        <taxon>Hexapoda</taxon>
        <taxon>Insecta</taxon>
        <taxon>Pterygota</taxon>
        <taxon>Neoptera</taxon>
        <taxon>Endopterygota</taxon>
        <taxon>Hymenoptera</taxon>
        <taxon>Apocrita</taxon>
        <taxon>Aculeata</taxon>
        <taxon>Formicoidea</taxon>
        <taxon>Formicidae</taxon>
        <taxon>Myrmicinae</taxon>
        <taxon>Temnothorax</taxon>
    </lineage>
</organism>
<dbReference type="SMART" id="SM00032">
    <property type="entry name" value="CCP"/>
    <property type="match status" value="1"/>
</dbReference>
<feature type="disulfide bond" evidence="3">
    <location>
        <begin position="55"/>
        <end position="82"/>
    </location>
</feature>
<evidence type="ECO:0000256" key="4">
    <source>
        <dbReference type="SAM" id="MobiDB-lite"/>
    </source>
</evidence>